<proteinExistence type="inferred from homology"/>
<evidence type="ECO:0000259" key="11">
    <source>
        <dbReference type="PROSITE" id="PS50089"/>
    </source>
</evidence>
<dbReference type="SUPFAM" id="SSF57850">
    <property type="entry name" value="RING/U-box"/>
    <property type="match status" value="1"/>
</dbReference>
<dbReference type="EMBL" id="JARQWQ010000013">
    <property type="protein sequence ID" value="KAK2568006.1"/>
    <property type="molecule type" value="Genomic_DNA"/>
</dbReference>
<keyword evidence="5" id="KW-0862">Zinc</keyword>
<feature type="domain" description="SH3" evidence="10">
    <location>
        <begin position="416"/>
        <end position="475"/>
    </location>
</feature>
<dbReference type="SMART" id="SM00326">
    <property type="entry name" value="SH3"/>
    <property type="match status" value="2"/>
</dbReference>
<sequence length="475" mass="53043">MDSAQLNELLECPVCLKQLDQTCKVLPCQHTFCRRCLTDVVETRKELRCPECRILVEKDVDDLPVNIFLVRFLESLKWGQHTKKSLDSIGPETRDNDSDKLNGAAKNIVEGVENTKDQDTAKLQTAEAKKGESKRHTFHFVGKQNEESQASGLQRRSLDISSSDTLGSCVSSASSTAENRQATFGEASNLRNESPPISLSRDISLRQKSPQESSNASSRPVSAEVSKDLYIALYSYKPTKDDELELVRNENYCVTEKCKDGWFKGYSLSSQKRGVFPGNYVRLASMHNLLARSRSNSVDPDTMLDPSTVFSNQPLPPPHQRLPPPRHCLTEGGSHPRFTRSESAPPEPSQSLVSGFWKKLTSKKKDRTKYSPPAPPPPPYRRTVPAGHTALSPPSCDFFSPVPSVFQVHHRVENPPASERCRVVVAYPPQHDAELELRVGEIVHVTKKRPDGWYKGTLERNGKTGLFPGSFVESF</sequence>
<dbReference type="GO" id="GO:0061630">
    <property type="term" value="F:ubiquitin protein ligase activity"/>
    <property type="evidence" value="ECO:0007669"/>
    <property type="project" value="TreeGrafter"/>
</dbReference>
<organism evidence="12 13">
    <name type="scientific">Acropora cervicornis</name>
    <name type="common">Staghorn coral</name>
    <dbReference type="NCBI Taxonomy" id="6130"/>
    <lineage>
        <taxon>Eukaryota</taxon>
        <taxon>Metazoa</taxon>
        <taxon>Cnidaria</taxon>
        <taxon>Anthozoa</taxon>
        <taxon>Hexacorallia</taxon>
        <taxon>Scleractinia</taxon>
        <taxon>Astrocoeniina</taxon>
        <taxon>Acroporidae</taxon>
        <taxon>Acropora</taxon>
    </lineage>
</organism>
<dbReference type="GO" id="GO:0016567">
    <property type="term" value="P:protein ubiquitination"/>
    <property type="evidence" value="ECO:0007669"/>
    <property type="project" value="TreeGrafter"/>
</dbReference>
<keyword evidence="3" id="KW-0479">Metal-binding</keyword>
<dbReference type="Proteomes" id="UP001249851">
    <property type="component" value="Unassembled WGS sequence"/>
</dbReference>
<feature type="compositionally biased region" description="Pro residues" evidence="9">
    <location>
        <begin position="314"/>
        <end position="326"/>
    </location>
</feature>
<dbReference type="PROSITE" id="PS50002">
    <property type="entry name" value="SH3"/>
    <property type="match status" value="2"/>
</dbReference>
<dbReference type="GO" id="GO:0032436">
    <property type="term" value="P:positive regulation of proteasomal ubiquitin-dependent protein catabolic process"/>
    <property type="evidence" value="ECO:0007669"/>
    <property type="project" value="TreeGrafter"/>
</dbReference>
<dbReference type="Gene3D" id="2.30.30.40">
    <property type="entry name" value="SH3 Domains"/>
    <property type="match status" value="2"/>
</dbReference>
<keyword evidence="4 7" id="KW-0863">Zinc-finger</keyword>
<evidence type="ECO:0000256" key="5">
    <source>
        <dbReference type="ARBA" id="ARBA00022833"/>
    </source>
</evidence>
<dbReference type="SUPFAM" id="SSF50044">
    <property type="entry name" value="SH3-domain"/>
    <property type="match status" value="2"/>
</dbReference>
<name>A0AAD9VB70_ACRCE</name>
<keyword evidence="13" id="KW-1185">Reference proteome</keyword>
<evidence type="ECO:0000256" key="4">
    <source>
        <dbReference type="ARBA" id="ARBA00022771"/>
    </source>
</evidence>
<evidence type="ECO:0000256" key="3">
    <source>
        <dbReference type="ARBA" id="ARBA00022723"/>
    </source>
</evidence>
<dbReference type="PROSITE" id="PS00518">
    <property type="entry name" value="ZF_RING_1"/>
    <property type="match status" value="1"/>
</dbReference>
<dbReference type="Pfam" id="PF00097">
    <property type="entry name" value="zf-C3HC4"/>
    <property type="match status" value="1"/>
</dbReference>
<feature type="domain" description="RING-type" evidence="11">
    <location>
        <begin position="12"/>
        <end position="53"/>
    </location>
</feature>
<protein>
    <submittedName>
        <fullName evidence="12">E3 ubiquitin-protein ligase SH3RF1</fullName>
    </submittedName>
</protein>
<dbReference type="PROSITE" id="PS50089">
    <property type="entry name" value="ZF_RING_2"/>
    <property type="match status" value="1"/>
</dbReference>
<reference evidence="12" key="1">
    <citation type="journal article" date="2023" name="G3 (Bethesda)">
        <title>Whole genome assembly and annotation of the endangered Caribbean coral Acropora cervicornis.</title>
        <authorList>
            <person name="Selwyn J.D."/>
            <person name="Vollmer S.V."/>
        </authorList>
    </citation>
    <scope>NUCLEOTIDE SEQUENCE</scope>
    <source>
        <strain evidence="12">K2</strain>
    </source>
</reference>
<reference evidence="12" key="2">
    <citation type="journal article" date="2023" name="Science">
        <title>Genomic signatures of disease resistance in endangered staghorn corals.</title>
        <authorList>
            <person name="Vollmer S.V."/>
            <person name="Selwyn J.D."/>
            <person name="Despard B.A."/>
            <person name="Roesel C.L."/>
        </authorList>
    </citation>
    <scope>NUCLEOTIDE SEQUENCE</scope>
    <source>
        <strain evidence="12">K2</strain>
    </source>
</reference>
<evidence type="ECO:0000256" key="7">
    <source>
        <dbReference type="PROSITE-ProRule" id="PRU00175"/>
    </source>
</evidence>
<dbReference type="InterPro" id="IPR017907">
    <property type="entry name" value="Znf_RING_CS"/>
</dbReference>
<evidence type="ECO:0000256" key="6">
    <source>
        <dbReference type="ARBA" id="ARBA00022843"/>
    </source>
</evidence>
<evidence type="ECO:0000256" key="1">
    <source>
        <dbReference type="ARBA" id="ARBA00008649"/>
    </source>
</evidence>
<dbReference type="Pfam" id="PF14604">
    <property type="entry name" value="SH3_9"/>
    <property type="match status" value="1"/>
</dbReference>
<dbReference type="Pfam" id="PF00018">
    <property type="entry name" value="SH3_1"/>
    <property type="match status" value="1"/>
</dbReference>
<evidence type="ECO:0000313" key="13">
    <source>
        <dbReference type="Proteomes" id="UP001249851"/>
    </source>
</evidence>
<dbReference type="PANTHER" id="PTHR14167:SF51">
    <property type="entry name" value="RING-TYPE E3 UBIQUITIN TRANSFERASE"/>
    <property type="match status" value="1"/>
</dbReference>
<evidence type="ECO:0000256" key="8">
    <source>
        <dbReference type="PROSITE-ProRule" id="PRU00192"/>
    </source>
</evidence>
<dbReference type="PANTHER" id="PTHR14167">
    <property type="entry name" value="SH3 DOMAIN-CONTAINING"/>
    <property type="match status" value="1"/>
</dbReference>
<dbReference type="InterPro" id="IPR018957">
    <property type="entry name" value="Znf_C3HC4_RING-type"/>
</dbReference>
<keyword evidence="6" id="KW-0832">Ubl conjugation</keyword>
<evidence type="ECO:0000256" key="9">
    <source>
        <dbReference type="SAM" id="MobiDB-lite"/>
    </source>
</evidence>
<comment type="caution">
    <text evidence="12">The sequence shown here is derived from an EMBL/GenBank/DDBJ whole genome shotgun (WGS) entry which is preliminary data.</text>
</comment>
<feature type="region of interest" description="Disordered" evidence="9">
    <location>
        <begin position="296"/>
        <end position="388"/>
    </location>
</feature>
<feature type="compositionally biased region" description="Polar residues" evidence="9">
    <location>
        <begin position="147"/>
        <end position="182"/>
    </location>
</feature>
<evidence type="ECO:0000256" key="2">
    <source>
        <dbReference type="ARBA" id="ARBA00022443"/>
    </source>
</evidence>
<dbReference type="InterPro" id="IPR001452">
    <property type="entry name" value="SH3_domain"/>
</dbReference>
<dbReference type="InterPro" id="IPR001841">
    <property type="entry name" value="Znf_RING"/>
</dbReference>
<keyword evidence="2 8" id="KW-0728">SH3 domain</keyword>
<feature type="domain" description="SH3" evidence="10">
    <location>
        <begin position="225"/>
        <end position="286"/>
    </location>
</feature>
<feature type="compositionally biased region" description="Polar residues" evidence="9">
    <location>
        <begin position="206"/>
        <end position="220"/>
    </location>
</feature>
<gene>
    <name evidence="12" type="ORF">P5673_007911</name>
</gene>
<dbReference type="InterPro" id="IPR036028">
    <property type="entry name" value="SH3-like_dom_sf"/>
</dbReference>
<dbReference type="InterPro" id="IPR050384">
    <property type="entry name" value="Endophilin_SH3RF"/>
</dbReference>
<dbReference type="GO" id="GO:0008270">
    <property type="term" value="F:zinc ion binding"/>
    <property type="evidence" value="ECO:0007669"/>
    <property type="project" value="UniProtKB-KW"/>
</dbReference>
<dbReference type="GO" id="GO:0046330">
    <property type="term" value="P:positive regulation of JNK cascade"/>
    <property type="evidence" value="ECO:0007669"/>
    <property type="project" value="TreeGrafter"/>
</dbReference>
<comment type="similarity">
    <text evidence="1">Belongs to the SH3RF family.</text>
</comment>
<feature type="region of interest" description="Disordered" evidence="9">
    <location>
        <begin position="126"/>
        <end position="221"/>
    </location>
</feature>
<dbReference type="InterPro" id="IPR013083">
    <property type="entry name" value="Znf_RING/FYVE/PHD"/>
</dbReference>
<evidence type="ECO:0000259" key="10">
    <source>
        <dbReference type="PROSITE" id="PS50002"/>
    </source>
</evidence>
<dbReference type="Gene3D" id="3.30.40.10">
    <property type="entry name" value="Zinc/RING finger domain, C3HC4 (zinc finger)"/>
    <property type="match status" value="1"/>
</dbReference>
<dbReference type="SMART" id="SM00184">
    <property type="entry name" value="RING"/>
    <property type="match status" value="1"/>
</dbReference>
<dbReference type="AlphaFoldDB" id="A0AAD9VB70"/>
<accession>A0AAD9VB70</accession>
<dbReference type="FunFam" id="3.30.40.10:FF:000077">
    <property type="entry name" value="E3 ubiquitin-protein ligase SH3RF1 isoform X1"/>
    <property type="match status" value="1"/>
</dbReference>
<evidence type="ECO:0000313" key="12">
    <source>
        <dbReference type="EMBL" id="KAK2568006.1"/>
    </source>
</evidence>